<feature type="binding site" evidence="10">
    <location>
        <position position="12"/>
    </location>
    <ligand>
        <name>Mg(2+)</name>
        <dbReference type="ChEBI" id="CHEBI:18420"/>
    </ligand>
</feature>
<keyword evidence="13" id="KW-1185">Reference proteome</keyword>
<dbReference type="SFLD" id="SFLDS00003">
    <property type="entry name" value="Haloacid_Dehalogenase"/>
    <property type="match status" value="1"/>
</dbReference>
<evidence type="ECO:0000256" key="7">
    <source>
        <dbReference type="ARBA" id="ARBA00022801"/>
    </source>
</evidence>
<comment type="catalytic activity">
    <reaction evidence="1 10">
        <text>2-phosphoglycolate + H2O = glycolate + phosphate</text>
        <dbReference type="Rhea" id="RHEA:14369"/>
        <dbReference type="ChEBI" id="CHEBI:15377"/>
        <dbReference type="ChEBI" id="CHEBI:29805"/>
        <dbReference type="ChEBI" id="CHEBI:43474"/>
        <dbReference type="ChEBI" id="CHEBI:58033"/>
        <dbReference type="EC" id="3.1.3.18"/>
    </reaction>
</comment>
<dbReference type="HAMAP" id="MF_00495">
    <property type="entry name" value="GPH_hydrolase_bact"/>
    <property type="match status" value="1"/>
</dbReference>
<keyword evidence="6 10" id="KW-0479">Metal-binding</keyword>
<dbReference type="UniPathway" id="UPA00865">
    <property type="reaction ID" value="UER00834"/>
</dbReference>
<feature type="binding site" evidence="10">
    <location>
        <position position="172"/>
    </location>
    <ligand>
        <name>Mg(2+)</name>
        <dbReference type="ChEBI" id="CHEBI:18420"/>
    </ligand>
</feature>
<evidence type="ECO:0000256" key="11">
    <source>
        <dbReference type="SAM" id="MobiDB-lite"/>
    </source>
</evidence>
<protein>
    <recommendedName>
        <fullName evidence="5 10">Phosphoglycolate phosphatase</fullName>
        <shortName evidence="10">PGP</shortName>
        <shortName evidence="10">PGPase</shortName>
        <ecNumber evidence="5 10">3.1.3.18</ecNumber>
    </recommendedName>
</protein>
<evidence type="ECO:0000313" key="12">
    <source>
        <dbReference type="EMBL" id="CBS88942.1"/>
    </source>
</evidence>
<keyword evidence="7 10" id="KW-0378">Hydrolase</keyword>
<feature type="region of interest" description="Disordered" evidence="11">
    <location>
        <begin position="222"/>
        <end position="243"/>
    </location>
</feature>
<feature type="binding site" evidence="10">
    <location>
        <position position="10"/>
    </location>
    <ligand>
        <name>Mg(2+)</name>
        <dbReference type="ChEBI" id="CHEBI:18420"/>
    </ligand>
</feature>
<dbReference type="PANTHER" id="PTHR43434:SF1">
    <property type="entry name" value="PHOSPHOGLYCOLATE PHOSPHATASE"/>
    <property type="match status" value="1"/>
</dbReference>
<reference evidence="13" key="1">
    <citation type="journal article" date="2011" name="PLoS Genet.">
        <title>Azospirillum genomes reveal transition of bacteria from aquatic to terrestrial environments.</title>
        <authorList>
            <person name="Wisniewski-Dye F."/>
            <person name="Borziak K."/>
            <person name="Khalsa-Moyers G."/>
            <person name="Alexandre G."/>
            <person name="Sukharnikov L.O."/>
            <person name="Wuichet K."/>
            <person name="Hurst G.B."/>
            <person name="McDonald W.H."/>
            <person name="Robertson J.S."/>
            <person name="Barbe V."/>
            <person name="Calteau A."/>
            <person name="Rouy Z."/>
            <person name="Mangenot S."/>
            <person name="Prigent-Combaret C."/>
            <person name="Normand P."/>
            <person name="Boyer M."/>
            <person name="Siguier P."/>
            <person name="Dessaux Y."/>
            <person name="Elmerich C."/>
            <person name="Condemine G."/>
            <person name="Krishnen G."/>
            <person name="Kennedy I."/>
            <person name="Paterson A.H."/>
            <person name="Gonzalez V."/>
            <person name="Mavingui P."/>
            <person name="Zhulin I.B."/>
        </authorList>
    </citation>
    <scope>NUCLEOTIDE SEQUENCE [LARGE SCALE GENOMIC DNA]</scope>
    <source>
        <strain evidence="13">4B</strain>
    </source>
</reference>
<dbReference type="SFLD" id="SFLDG01135">
    <property type="entry name" value="C1.5.6:_HAD__Beta-PGM__Phospha"/>
    <property type="match status" value="1"/>
</dbReference>
<dbReference type="NCBIfam" id="TIGR01449">
    <property type="entry name" value="PGP_bact"/>
    <property type="match status" value="1"/>
</dbReference>
<dbReference type="Gene3D" id="3.40.50.1000">
    <property type="entry name" value="HAD superfamily/HAD-like"/>
    <property type="match status" value="1"/>
</dbReference>
<organism evidence="12 13">
    <name type="scientific">Azospirillum lipoferum (strain 4B)</name>
    <dbReference type="NCBI Taxonomy" id="862719"/>
    <lineage>
        <taxon>Bacteria</taxon>
        <taxon>Pseudomonadati</taxon>
        <taxon>Pseudomonadota</taxon>
        <taxon>Alphaproteobacteria</taxon>
        <taxon>Rhodospirillales</taxon>
        <taxon>Azospirillaceae</taxon>
        <taxon>Azospirillum</taxon>
    </lineage>
</organism>
<evidence type="ECO:0000256" key="9">
    <source>
        <dbReference type="ARBA" id="ARBA00023277"/>
    </source>
</evidence>
<keyword evidence="12" id="KW-0614">Plasmid</keyword>
<feature type="active site" description="Nucleophile" evidence="10">
    <location>
        <position position="10"/>
    </location>
</feature>
<evidence type="ECO:0000256" key="8">
    <source>
        <dbReference type="ARBA" id="ARBA00022842"/>
    </source>
</evidence>
<keyword evidence="9 10" id="KW-0119">Carbohydrate metabolism</keyword>
<dbReference type="InterPro" id="IPR006439">
    <property type="entry name" value="HAD-SF_hydro_IA"/>
</dbReference>
<dbReference type="NCBIfam" id="TIGR01509">
    <property type="entry name" value="HAD-SF-IA-v3"/>
    <property type="match status" value="1"/>
</dbReference>
<dbReference type="GO" id="GO:0046295">
    <property type="term" value="P:glycolate biosynthetic process"/>
    <property type="evidence" value="ECO:0007669"/>
    <property type="project" value="UniProtKB-UniRule"/>
</dbReference>
<evidence type="ECO:0000313" key="13">
    <source>
        <dbReference type="Proteomes" id="UP000005667"/>
    </source>
</evidence>
<evidence type="ECO:0000256" key="1">
    <source>
        <dbReference type="ARBA" id="ARBA00000830"/>
    </source>
</evidence>
<dbReference type="AlphaFoldDB" id="G7ZBV7"/>
<dbReference type="EMBL" id="FQ311869">
    <property type="protein sequence ID" value="CBS88942.1"/>
    <property type="molecule type" value="Genomic_DNA"/>
</dbReference>
<dbReference type="Pfam" id="PF13419">
    <property type="entry name" value="HAD_2"/>
    <property type="match status" value="1"/>
</dbReference>
<gene>
    <name evidence="12" type="primary">cbbZ2</name>
    <name evidence="10" type="synonym">gph</name>
    <name evidence="12" type="ordered locus">AZOLI_p10715</name>
</gene>
<dbReference type="HOGENOM" id="CLU_045011_19_1_5"/>
<evidence type="ECO:0000256" key="6">
    <source>
        <dbReference type="ARBA" id="ARBA00022723"/>
    </source>
</evidence>
<dbReference type="Gene3D" id="1.10.150.240">
    <property type="entry name" value="Putative phosphatase, domain 2"/>
    <property type="match status" value="1"/>
</dbReference>
<dbReference type="KEGG" id="ali:AZOLI_p10715"/>
<proteinExistence type="inferred from homology"/>
<dbReference type="GO" id="GO:0006281">
    <property type="term" value="P:DNA repair"/>
    <property type="evidence" value="ECO:0007669"/>
    <property type="project" value="TreeGrafter"/>
</dbReference>
<evidence type="ECO:0000256" key="3">
    <source>
        <dbReference type="ARBA" id="ARBA00004818"/>
    </source>
</evidence>
<keyword evidence="8 10" id="KW-0460">Magnesium</keyword>
<dbReference type="PANTHER" id="PTHR43434">
    <property type="entry name" value="PHOSPHOGLYCOLATE PHOSPHATASE"/>
    <property type="match status" value="1"/>
</dbReference>
<geneLocation type="plasmid" evidence="12 13">
    <name>AZO_p1</name>
</geneLocation>
<dbReference type="GO" id="GO:0008967">
    <property type="term" value="F:phosphoglycolate phosphatase activity"/>
    <property type="evidence" value="ECO:0007669"/>
    <property type="project" value="UniProtKB-UniRule"/>
</dbReference>
<dbReference type="GO" id="GO:0046872">
    <property type="term" value="F:metal ion binding"/>
    <property type="evidence" value="ECO:0007669"/>
    <property type="project" value="UniProtKB-KW"/>
</dbReference>
<dbReference type="GO" id="GO:0005829">
    <property type="term" value="C:cytosol"/>
    <property type="evidence" value="ECO:0007669"/>
    <property type="project" value="TreeGrafter"/>
</dbReference>
<dbReference type="InterPro" id="IPR037512">
    <property type="entry name" value="PGPase_prok"/>
</dbReference>
<dbReference type="GO" id="GO:0005975">
    <property type="term" value="P:carbohydrate metabolic process"/>
    <property type="evidence" value="ECO:0007669"/>
    <property type="project" value="InterPro"/>
</dbReference>
<evidence type="ECO:0000256" key="2">
    <source>
        <dbReference type="ARBA" id="ARBA00001946"/>
    </source>
</evidence>
<evidence type="ECO:0000256" key="5">
    <source>
        <dbReference type="ARBA" id="ARBA00013078"/>
    </source>
</evidence>
<sequence length="243" mass="25335">MNRPAPVIFDLDGTLVDSAPHLGHALNRLLGEWGRPAVSDATLRSLIGDGPRLLVERGFAAAGRPLAAEEVESVLPRFLRLYAALPADPASVYPGVPGTLAQLAAAGHPIGLCTNKPQAIARNLLGELGLLSFFGAVVGGDSLPWRKPAPEPLLAVLDALNGRPAGAVMVGDGPNDVAAARAAGIACIVVSYGYARGNPADLAADRLIHRFTDLPDALEAIRRDPHHPIRHSHPAEADNDLGC</sequence>
<dbReference type="SFLD" id="SFLDG01129">
    <property type="entry name" value="C1.5:_HAD__Beta-PGM__Phosphata"/>
    <property type="match status" value="1"/>
</dbReference>
<comment type="cofactor">
    <cofactor evidence="2 10">
        <name>Mg(2+)</name>
        <dbReference type="ChEBI" id="CHEBI:18420"/>
    </cofactor>
</comment>
<evidence type="ECO:0000256" key="4">
    <source>
        <dbReference type="ARBA" id="ARBA00006171"/>
    </source>
</evidence>
<dbReference type="SUPFAM" id="SSF56784">
    <property type="entry name" value="HAD-like"/>
    <property type="match status" value="1"/>
</dbReference>
<dbReference type="EC" id="3.1.3.18" evidence="5 10"/>
<dbReference type="FunFam" id="3.40.50.1000:FF:000022">
    <property type="entry name" value="Phosphoglycolate phosphatase"/>
    <property type="match status" value="1"/>
</dbReference>
<evidence type="ECO:0000256" key="10">
    <source>
        <dbReference type="HAMAP-Rule" id="MF_00495"/>
    </source>
</evidence>
<dbReference type="RefSeq" id="WP_014188396.1">
    <property type="nucleotide sequence ID" value="NC_016585.1"/>
</dbReference>
<dbReference type="InterPro" id="IPR041492">
    <property type="entry name" value="HAD_2"/>
</dbReference>
<name>G7ZBV7_AZOL4</name>
<dbReference type="InterPro" id="IPR036412">
    <property type="entry name" value="HAD-like_sf"/>
</dbReference>
<comment type="function">
    <text evidence="10">Specifically catalyzes the dephosphorylation of 2-phosphoglycolate. Is involved in the dissimilation of the intracellular 2-phosphoglycolate formed during the DNA repair of 3'-phosphoglycolate ends, a major class of DNA lesions induced by oxidative stress.</text>
</comment>
<dbReference type="OrthoDB" id="9793014at2"/>
<accession>G7ZBV7</accession>
<comment type="pathway">
    <text evidence="3 10">Organic acid metabolism; glycolate biosynthesis; glycolate from 2-phosphoglycolate: step 1/1.</text>
</comment>
<comment type="similarity">
    <text evidence="4 10">Belongs to the HAD-like hydrolase superfamily. CbbY/CbbZ/Gph/YieH family.</text>
</comment>
<dbReference type="InterPro" id="IPR023214">
    <property type="entry name" value="HAD_sf"/>
</dbReference>
<dbReference type="NCBIfam" id="TIGR01549">
    <property type="entry name" value="HAD-SF-IA-v1"/>
    <property type="match status" value="1"/>
</dbReference>
<dbReference type="InterPro" id="IPR023198">
    <property type="entry name" value="PGP-like_dom2"/>
</dbReference>
<dbReference type="Proteomes" id="UP000005667">
    <property type="component" value="Plasmid AZO_p1"/>
</dbReference>
<dbReference type="InterPro" id="IPR050155">
    <property type="entry name" value="HAD-like_hydrolase_sf"/>
</dbReference>